<name>A0ABR1RAN2_9PEZI</name>
<comment type="caution">
    <text evidence="9">The sequence shown here is derived from an EMBL/GenBank/DDBJ whole genome shotgun (WGS) entry which is preliminary data.</text>
</comment>
<dbReference type="PANTHER" id="PTHR43791">
    <property type="entry name" value="PERMEASE-RELATED"/>
    <property type="match status" value="1"/>
</dbReference>
<feature type="transmembrane region" description="Helical" evidence="7">
    <location>
        <begin position="111"/>
        <end position="131"/>
    </location>
</feature>
<feature type="transmembrane region" description="Helical" evidence="7">
    <location>
        <begin position="138"/>
        <end position="157"/>
    </location>
</feature>
<dbReference type="PANTHER" id="PTHR43791:SF20">
    <property type="entry name" value="TRANSPORTER, PUTATIVE (AFU_ORTHOLOGUE AFUA_3G14670)-RELATED"/>
    <property type="match status" value="1"/>
</dbReference>
<feature type="transmembrane region" description="Helical" evidence="7">
    <location>
        <begin position="336"/>
        <end position="358"/>
    </location>
</feature>
<gene>
    <name evidence="9" type="ORF">PG991_012412</name>
</gene>
<feature type="compositionally biased region" description="Basic and acidic residues" evidence="6">
    <location>
        <begin position="1"/>
        <end position="20"/>
    </location>
</feature>
<feature type="transmembrane region" description="Helical" evidence="7">
    <location>
        <begin position="370"/>
        <end position="388"/>
    </location>
</feature>
<sequence length="518" mass="56698">MDPIEQEKADAATVEHRKSQGESGDEALFRQFASAGEEWHHLMTKKMLRKVDLHLLPVLVLMYLLNFLDRNFLIMSIISIKLTRAQKSNLSQARLGTLEADLGMTGTDFNLATSILFVGYLVMQLPSNLALTRVRPSLYLGIAMAIWGVISACQAATHNFGGLVAARFMLGFAEAPFFPGAVFLMSSWYTRSEMAHRIAWFYSGSSLANSFGGLIGAGVLGNLNGAHGIAGWRWLFIIEGSITVAAAISSIFILPNYPSTTKWLSREEQAYAQWRLIDDTGEADNAGASTLKEGVILAMRDPRLYLFTLLQHASLLSQSFQYMFPAIVKTLGFGNVETLLITAPIWIGTFLVSLVVTYTSGRFRERSWHIIALMLVSVIGNVIVVSTLNTAVRFFAMFLMPMGAVAAYQIILAWVSNSFPRPLVKRSVCISFANMVGNSANIYGPYMYPASQGPRYLPGGAGTAAVALVTALLALAVRVVLARENRKLEARESTDSEGNVTMAGGDVDERAVGFRYVL</sequence>
<feature type="transmembrane region" description="Helical" evidence="7">
    <location>
        <begin position="394"/>
        <end position="415"/>
    </location>
</feature>
<feature type="domain" description="Major facilitator superfamily (MFS) profile" evidence="8">
    <location>
        <begin position="55"/>
        <end position="486"/>
    </location>
</feature>
<feature type="transmembrane region" description="Helical" evidence="7">
    <location>
        <begin position="163"/>
        <end position="186"/>
    </location>
</feature>
<organism evidence="9 10">
    <name type="scientific">Apiospora marii</name>
    <dbReference type="NCBI Taxonomy" id="335849"/>
    <lineage>
        <taxon>Eukaryota</taxon>
        <taxon>Fungi</taxon>
        <taxon>Dikarya</taxon>
        <taxon>Ascomycota</taxon>
        <taxon>Pezizomycotina</taxon>
        <taxon>Sordariomycetes</taxon>
        <taxon>Xylariomycetidae</taxon>
        <taxon>Amphisphaeriales</taxon>
        <taxon>Apiosporaceae</taxon>
        <taxon>Apiospora</taxon>
    </lineage>
</organism>
<reference evidence="9 10" key="1">
    <citation type="submission" date="2023-01" db="EMBL/GenBank/DDBJ databases">
        <title>Analysis of 21 Apiospora genomes using comparative genomics revels a genus with tremendous synthesis potential of carbohydrate active enzymes and secondary metabolites.</title>
        <authorList>
            <person name="Sorensen T."/>
        </authorList>
    </citation>
    <scope>NUCLEOTIDE SEQUENCE [LARGE SCALE GENOMIC DNA]</scope>
    <source>
        <strain evidence="9 10">CBS 20057</strain>
    </source>
</reference>
<dbReference type="InterPro" id="IPR020846">
    <property type="entry name" value="MFS_dom"/>
</dbReference>
<feature type="transmembrane region" description="Helical" evidence="7">
    <location>
        <begin position="51"/>
        <end position="68"/>
    </location>
</feature>
<dbReference type="PROSITE" id="PS50850">
    <property type="entry name" value="MFS"/>
    <property type="match status" value="1"/>
</dbReference>
<evidence type="ECO:0000256" key="4">
    <source>
        <dbReference type="ARBA" id="ARBA00022989"/>
    </source>
</evidence>
<keyword evidence="10" id="KW-1185">Reference proteome</keyword>
<evidence type="ECO:0000256" key="6">
    <source>
        <dbReference type="SAM" id="MobiDB-lite"/>
    </source>
</evidence>
<comment type="subcellular location">
    <subcellularLocation>
        <location evidence="1">Membrane</location>
        <topology evidence="1">Multi-pass membrane protein</topology>
    </subcellularLocation>
</comment>
<dbReference type="Gene3D" id="1.20.1250.20">
    <property type="entry name" value="MFS general substrate transporter like domains"/>
    <property type="match status" value="2"/>
</dbReference>
<dbReference type="InterPro" id="IPR036259">
    <property type="entry name" value="MFS_trans_sf"/>
</dbReference>
<evidence type="ECO:0000256" key="1">
    <source>
        <dbReference type="ARBA" id="ARBA00004141"/>
    </source>
</evidence>
<keyword evidence="3 7" id="KW-0812">Transmembrane</keyword>
<feature type="transmembrane region" description="Helical" evidence="7">
    <location>
        <begin position="198"/>
        <end position="220"/>
    </location>
</feature>
<feature type="region of interest" description="Disordered" evidence="6">
    <location>
        <begin position="1"/>
        <end position="23"/>
    </location>
</feature>
<keyword evidence="2" id="KW-0813">Transport</keyword>
<feature type="transmembrane region" description="Helical" evidence="7">
    <location>
        <begin position="460"/>
        <end position="481"/>
    </location>
</feature>
<evidence type="ECO:0000259" key="8">
    <source>
        <dbReference type="PROSITE" id="PS50850"/>
    </source>
</evidence>
<dbReference type="EMBL" id="JAQQWI010000017">
    <property type="protein sequence ID" value="KAK8006115.1"/>
    <property type="molecule type" value="Genomic_DNA"/>
</dbReference>
<dbReference type="Pfam" id="PF07690">
    <property type="entry name" value="MFS_1"/>
    <property type="match status" value="1"/>
</dbReference>
<evidence type="ECO:0000313" key="9">
    <source>
        <dbReference type="EMBL" id="KAK8006115.1"/>
    </source>
</evidence>
<evidence type="ECO:0000256" key="7">
    <source>
        <dbReference type="SAM" id="Phobius"/>
    </source>
</evidence>
<evidence type="ECO:0000256" key="5">
    <source>
        <dbReference type="ARBA" id="ARBA00023136"/>
    </source>
</evidence>
<feature type="transmembrane region" description="Helical" evidence="7">
    <location>
        <begin position="427"/>
        <end position="448"/>
    </location>
</feature>
<dbReference type="Proteomes" id="UP001396898">
    <property type="component" value="Unassembled WGS sequence"/>
</dbReference>
<evidence type="ECO:0000313" key="10">
    <source>
        <dbReference type="Proteomes" id="UP001396898"/>
    </source>
</evidence>
<dbReference type="SUPFAM" id="SSF103473">
    <property type="entry name" value="MFS general substrate transporter"/>
    <property type="match status" value="1"/>
</dbReference>
<dbReference type="InterPro" id="IPR011701">
    <property type="entry name" value="MFS"/>
</dbReference>
<proteinExistence type="predicted"/>
<evidence type="ECO:0000256" key="2">
    <source>
        <dbReference type="ARBA" id="ARBA00022448"/>
    </source>
</evidence>
<feature type="transmembrane region" description="Helical" evidence="7">
    <location>
        <begin position="232"/>
        <end position="254"/>
    </location>
</feature>
<accession>A0ABR1RAN2</accession>
<evidence type="ECO:0000256" key="3">
    <source>
        <dbReference type="ARBA" id="ARBA00022692"/>
    </source>
</evidence>
<keyword evidence="5 7" id="KW-0472">Membrane</keyword>
<keyword evidence="4 7" id="KW-1133">Transmembrane helix</keyword>
<protein>
    <recommendedName>
        <fullName evidence="8">Major facilitator superfamily (MFS) profile domain-containing protein</fullName>
    </recommendedName>
</protein>
<feature type="transmembrane region" description="Helical" evidence="7">
    <location>
        <begin position="304"/>
        <end position="324"/>
    </location>
</feature>